<evidence type="ECO:0000259" key="8">
    <source>
        <dbReference type="PROSITE" id="PS50928"/>
    </source>
</evidence>
<evidence type="ECO:0000256" key="2">
    <source>
        <dbReference type="ARBA" id="ARBA00022448"/>
    </source>
</evidence>
<dbReference type="Pfam" id="PF00528">
    <property type="entry name" value="BPD_transp_1"/>
    <property type="match status" value="1"/>
</dbReference>
<organism evidence="9 10">
    <name type="scientific">Cryptosporangium aurantiacum</name>
    <dbReference type="NCBI Taxonomy" id="134849"/>
    <lineage>
        <taxon>Bacteria</taxon>
        <taxon>Bacillati</taxon>
        <taxon>Actinomycetota</taxon>
        <taxon>Actinomycetes</taxon>
        <taxon>Cryptosporangiales</taxon>
        <taxon>Cryptosporangiaceae</taxon>
        <taxon>Cryptosporangium</taxon>
    </lineage>
</organism>
<keyword evidence="5 7" id="KW-1133">Transmembrane helix</keyword>
<keyword evidence="6 7" id="KW-0472">Membrane</keyword>
<dbReference type="PANTHER" id="PTHR32243:SF18">
    <property type="entry name" value="INNER MEMBRANE ABC TRANSPORTER PERMEASE PROTEIN YCJP"/>
    <property type="match status" value="1"/>
</dbReference>
<dbReference type="CDD" id="cd06261">
    <property type="entry name" value="TM_PBP2"/>
    <property type="match status" value="1"/>
</dbReference>
<evidence type="ECO:0000256" key="3">
    <source>
        <dbReference type="ARBA" id="ARBA00022475"/>
    </source>
</evidence>
<dbReference type="STRING" id="134849.SAMN05443668_106305"/>
<feature type="transmembrane region" description="Helical" evidence="7">
    <location>
        <begin position="129"/>
        <end position="149"/>
    </location>
</feature>
<dbReference type="GO" id="GO:0055085">
    <property type="term" value="P:transmembrane transport"/>
    <property type="evidence" value="ECO:0007669"/>
    <property type="project" value="InterPro"/>
</dbReference>
<feature type="domain" description="ABC transmembrane type-1" evidence="8">
    <location>
        <begin position="58"/>
        <end position="249"/>
    </location>
</feature>
<evidence type="ECO:0000256" key="1">
    <source>
        <dbReference type="ARBA" id="ARBA00004651"/>
    </source>
</evidence>
<dbReference type="PANTHER" id="PTHR32243">
    <property type="entry name" value="MALTOSE TRANSPORT SYSTEM PERMEASE-RELATED"/>
    <property type="match status" value="1"/>
</dbReference>
<feature type="transmembrane region" description="Helical" evidence="7">
    <location>
        <begin position="183"/>
        <end position="208"/>
    </location>
</feature>
<gene>
    <name evidence="9" type="ORF">SAMN05443668_106305</name>
</gene>
<feature type="transmembrane region" description="Helical" evidence="7">
    <location>
        <begin position="228"/>
        <end position="249"/>
    </location>
</feature>
<dbReference type="GO" id="GO:0005886">
    <property type="term" value="C:plasma membrane"/>
    <property type="evidence" value="ECO:0007669"/>
    <property type="project" value="UniProtKB-SubCell"/>
</dbReference>
<evidence type="ECO:0000256" key="7">
    <source>
        <dbReference type="RuleBase" id="RU363032"/>
    </source>
</evidence>
<protein>
    <submittedName>
        <fullName evidence="9">Carbohydrate ABC transporter membrane protein 2, CUT1 family</fullName>
    </submittedName>
</protein>
<dbReference type="Proteomes" id="UP000184440">
    <property type="component" value="Unassembled WGS sequence"/>
</dbReference>
<feature type="transmembrane region" description="Helical" evidence="7">
    <location>
        <begin position="96"/>
        <end position="123"/>
    </location>
</feature>
<dbReference type="AlphaFoldDB" id="A0A1M7R378"/>
<feature type="transmembrane region" description="Helical" evidence="7">
    <location>
        <begin position="62"/>
        <end position="84"/>
    </location>
</feature>
<evidence type="ECO:0000256" key="4">
    <source>
        <dbReference type="ARBA" id="ARBA00022692"/>
    </source>
</evidence>
<accession>A0A1M7R378</accession>
<dbReference type="InterPro" id="IPR035906">
    <property type="entry name" value="MetI-like_sf"/>
</dbReference>
<feature type="transmembrane region" description="Helical" evidence="7">
    <location>
        <begin position="7"/>
        <end position="29"/>
    </location>
</feature>
<comment type="similarity">
    <text evidence="7">Belongs to the binding-protein-dependent transport system permease family.</text>
</comment>
<dbReference type="OrthoDB" id="3228189at2"/>
<evidence type="ECO:0000313" key="9">
    <source>
        <dbReference type="EMBL" id="SHN39533.1"/>
    </source>
</evidence>
<evidence type="ECO:0000313" key="10">
    <source>
        <dbReference type="Proteomes" id="UP000184440"/>
    </source>
</evidence>
<dbReference type="PROSITE" id="PS50928">
    <property type="entry name" value="ABC_TM1"/>
    <property type="match status" value="1"/>
</dbReference>
<keyword evidence="4 7" id="KW-0812">Transmembrane</keyword>
<proteinExistence type="inferred from homology"/>
<evidence type="ECO:0000256" key="5">
    <source>
        <dbReference type="ARBA" id="ARBA00022989"/>
    </source>
</evidence>
<sequence length="265" mass="28168">MIRWVRFGALTVITAVVLVPLVAVVALALQPRTGVGHGGLTLDSMRYVLAETASLTWLRNSLVAAGLTTLAAVLVAAPAGYVLSRGRGKVVSGYSLLLFSIQSFPHVILVIPLFVMFASLGLIDSVTGLTLVYIAAALPVACWMMAAYIDSIPVSLEEAAWIDGCSVFGSFWRVVVRNSLPGLLSTAIFSFLIAWNDYLVALVFLRSSDSMTLPIGLQSFFQQDTTNWGPVMSVAVIMLLPPVLVFAALNRYFSVGGIGGALAGQ</sequence>
<keyword evidence="2 7" id="KW-0813">Transport</keyword>
<evidence type="ECO:0000256" key="6">
    <source>
        <dbReference type="ARBA" id="ARBA00023136"/>
    </source>
</evidence>
<comment type="subcellular location">
    <subcellularLocation>
        <location evidence="1 7">Cell membrane</location>
        <topology evidence="1 7">Multi-pass membrane protein</topology>
    </subcellularLocation>
</comment>
<dbReference type="EMBL" id="FRCS01000006">
    <property type="protein sequence ID" value="SHN39533.1"/>
    <property type="molecule type" value="Genomic_DNA"/>
</dbReference>
<name>A0A1M7R378_9ACTN</name>
<reference evidence="9 10" key="1">
    <citation type="submission" date="2016-11" db="EMBL/GenBank/DDBJ databases">
        <authorList>
            <person name="Jaros S."/>
            <person name="Januszkiewicz K."/>
            <person name="Wedrychowicz H."/>
        </authorList>
    </citation>
    <scope>NUCLEOTIDE SEQUENCE [LARGE SCALE GENOMIC DNA]</scope>
    <source>
        <strain evidence="9 10">DSM 46144</strain>
    </source>
</reference>
<dbReference type="RefSeq" id="WP_073259656.1">
    <property type="nucleotide sequence ID" value="NZ_FRCS01000006.1"/>
</dbReference>
<dbReference type="Gene3D" id="1.10.3720.10">
    <property type="entry name" value="MetI-like"/>
    <property type="match status" value="1"/>
</dbReference>
<dbReference type="InterPro" id="IPR000515">
    <property type="entry name" value="MetI-like"/>
</dbReference>
<keyword evidence="10" id="KW-1185">Reference proteome</keyword>
<dbReference type="SUPFAM" id="SSF161098">
    <property type="entry name" value="MetI-like"/>
    <property type="match status" value="1"/>
</dbReference>
<dbReference type="InterPro" id="IPR050901">
    <property type="entry name" value="BP-dep_ABC_trans_perm"/>
</dbReference>
<keyword evidence="3" id="KW-1003">Cell membrane</keyword>